<evidence type="ECO:0000256" key="2">
    <source>
        <dbReference type="SAM" id="SignalP"/>
    </source>
</evidence>
<feature type="compositionally biased region" description="Low complexity" evidence="1">
    <location>
        <begin position="24"/>
        <end position="39"/>
    </location>
</feature>
<feature type="signal peptide" evidence="2">
    <location>
        <begin position="1"/>
        <end position="25"/>
    </location>
</feature>
<keyword evidence="2" id="KW-0732">Signal</keyword>
<proteinExistence type="predicted"/>
<dbReference type="EMBL" id="QQBC01000001">
    <property type="protein sequence ID" value="RDI69085.1"/>
    <property type="molecule type" value="Genomic_DNA"/>
</dbReference>
<organism evidence="3 4">
    <name type="scientific">Nocardia pseudobrasiliensis</name>
    <dbReference type="NCBI Taxonomy" id="45979"/>
    <lineage>
        <taxon>Bacteria</taxon>
        <taxon>Bacillati</taxon>
        <taxon>Actinomycetota</taxon>
        <taxon>Actinomycetes</taxon>
        <taxon>Mycobacteriales</taxon>
        <taxon>Nocardiaceae</taxon>
        <taxon>Nocardia</taxon>
    </lineage>
</organism>
<accession>A0A370IED7</accession>
<evidence type="ECO:0008006" key="5">
    <source>
        <dbReference type="Google" id="ProtNLM"/>
    </source>
</evidence>
<feature type="chain" id="PRO_5039560797" description="Outer membrane protein with glycine zipper" evidence="2">
    <location>
        <begin position="26"/>
        <end position="132"/>
    </location>
</feature>
<protein>
    <recommendedName>
        <fullName evidence="5">Outer membrane protein with glycine zipper</fullName>
    </recommendedName>
</protein>
<evidence type="ECO:0000256" key="1">
    <source>
        <dbReference type="SAM" id="MobiDB-lite"/>
    </source>
</evidence>
<dbReference type="Proteomes" id="UP000254869">
    <property type="component" value="Unassembled WGS sequence"/>
</dbReference>
<gene>
    <name evidence="3" type="ORF">DFR76_101623</name>
</gene>
<dbReference type="AlphaFoldDB" id="A0A370IED7"/>
<sequence length="132" mass="12921">MGVKVVATTVLAASLIGLAGAAAQATPPAAGPGDRPAGPVQTSSERDLADDALPTVNVRRRSDFNSSEDWWNWEVGHAAPDALLGAGIGAVLGTFALGSGIPGAMIGGGIGLLSGGGQDLLDAGNAYFGGQP</sequence>
<comment type="caution">
    <text evidence="3">The sequence shown here is derived from an EMBL/GenBank/DDBJ whole genome shotgun (WGS) entry which is preliminary data.</text>
</comment>
<evidence type="ECO:0000313" key="3">
    <source>
        <dbReference type="EMBL" id="RDI69085.1"/>
    </source>
</evidence>
<name>A0A370IED7_9NOCA</name>
<feature type="region of interest" description="Disordered" evidence="1">
    <location>
        <begin position="24"/>
        <end position="54"/>
    </location>
</feature>
<dbReference type="RefSeq" id="WP_067991044.1">
    <property type="nucleotide sequence ID" value="NZ_QQBC01000001.1"/>
</dbReference>
<evidence type="ECO:0000313" key="4">
    <source>
        <dbReference type="Proteomes" id="UP000254869"/>
    </source>
</evidence>
<keyword evidence="4" id="KW-1185">Reference proteome</keyword>
<reference evidence="3 4" key="1">
    <citation type="submission" date="2018-07" db="EMBL/GenBank/DDBJ databases">
        <title>Genomic Encyclopedia of Type Strains, Phase IV (KMG-IV): sequencing the most valuable type-strain genomes for metagenomic binning, comparative biology and taxonomic classification.</title>
        <authorList>
            <person name="Goeker M."/>
        </authorList>
    </citation>
    <scope>NUCLEOTIDE SEQUENCE [LARGE SCALE GENOMIC DNA]</scope>
    <source>
        <strain evidence="3 4">DSM 44290</strain>
    </source>
</reference>